<dbReference type="InterPro" id="IPR013830">
    <property type="entry name" value="SGNH_hydro"/>
</dbReference>
<dbReference type="PROSITE" id="PS01098">
    <property type="entry name" value="LIPASE_GDSL_SER"/>
    <property type="match status" value="1"/>
</dbReference>
<dbReference type="EMBL" id="QQXL01000007">
    <property type="protein sequence ID" value="RKW69738.1"/>
    <property type="molecule type" value="Genomic_DNA"/>
</dbReference>
<feature type="domain" description="SGNH hydrolase-type esterase" evidence="2">
    <location>
        <begin position="75"/>
        <end position="244"/>
    </location>
</feature>
<dbReference type="GO" id="GO:0006629">
    <property type="term" value="P:lipid metabolic process"/>
    <property type="evidence" value="ECO:0007669"/>
    <property type="project" value="InterPro"/>
</dbReference>
<dbReference type="Pfam" id="PF13472">
    <property type="entry name" value="Lipase_GDSL_2"/>
    <property type="match status" value="1"/>
</dbReference>
<comment type="caution">
    <text evidence="3">The sequence shown here is derived from an EMBL/GenBank/DDBJ whole genome shotgun (WGS) entry which is preliminary data.</text>
</comment>
<evidence type="ECO:0000256" key="1">
    <source>
        <dbReference type="SAM" id="MobiDB-lite"/>
    </source>
</evidence>
<dbReference type="Gene3D" id="3.40.50.1110">
    <property type="entry name" value="SGNH hydrolase"/>
    <property type="match status" value="1"/>
</dbReference>
<keyword evidence="4" id="KW-1185">Reference proteome</keyword>
<feature type="region of interest" description="Disordered" evidence="1">
    <location>
        <begin position="33"/>
        <end position="66"/>
    </location>
</feature>
<dbReference type="SUPFAM" id="SSF52266">
    <property type="entry name" value="SGNH hydrolase"/>
    <property type="match status" value="1"/>
</dbReference>
<dbReference type="InterPro" id="IPR036514">
    <property type="entry name" value="SGNH_hydro_sf"/>
</dbReference>
<dbReference type="AlphaFoldDB" id="A0A496PGX8"/>
<dbReference type="CDD" id="cd00229">
    <property type="entry name" value="SGNH_hydrolase"/>
    <property type="match status" value="1"/>
</dbReference>
<dbReference type="PROSITE" id="PS51318">
    <property type="entry name" value="TAT"/>
    <property type="match status" value="1"/>
</dbReference>
<name>A0A496PGX8_9MICC</name>
<dbReference type="Proteomes" id="UP000273119">
    <property type="component" value="Unassembled WGS sequence"/>
</dbReference>
<keyword evidence="3" id="KW-0378">Hydrolase</keyword>
<proteinExistence type="predicted"/>
<evidence type="ECO:0000313" key="4">
    <source>
        <dbReference type="Proteomes" id="UP000273119"/>
    </source>
</evidence>
<protein>
    <submittedName>
        <fullName evidence="3">SGNH/GDSL hydrolase family protein</fullName>
    </submittedName>
</protein>
<dbReference type="GO" id="GO:0016298">
    <property type="term" value="F:lipase activity"/>
    <property type="evidence" value="ECO:0007669"/>
    <property type="project" value="InterPro"/>
</dbReference>
<dbReference type="InterPro" id="IPR006311">
    <property type="entry name" value="TAT_signal"/>
</dbReference>
<gene>
    <name evidence="3" type="ORF">DWQ67_11620</name>
</gene>
<accession>A0A496PGX8</accession>
<evidence type="ECO:0000259" key="2">
    <source>
        <dbReference type="Pfam" id="PF13472"/>
    </source>
</evidence>
<evidence type="ECO:0000313" key="3">
    <source>
        <dbReference type="EMBL" id="RKW69738.1"/>
    </source>
</evidence>
<reference evidence="3 4" key="1">
    <citation type="submission" date="2018-07" db="EMBL/GenBank/DDBJ databases">
        <title>Arthrobacter sp. nov., isolated from raw cow's milk with high bacterial count.</title>
        <authorList>
            <person name="Hahne J."/>
            <person name="Isele D."/>
            <person name="Lipski A."/>
        </authorList>
    </citation>
    <scope>NUCLEOTIDE SEQUENCE [LARGE SCALE GENOMIC DNA]</scope>
    <source>
        <strain evidence="3 4">JZ R-183</strain>
    </source>
</reference>
<dbReference type="InterPro" id="IPR008265">
    <property type="entry name" value="Lipase_GDSL_AS"/>
</dbReference>
<organism evidence="3 4">
    <name type="scientific">Galactobacter caseinivorans</name>
    <dbReference type="NCBI Taxonomy" id="2676123"/>
    <lineage>
        <taxon>Bacteria</taxon>
        <taxon>Bacillati</taxon>
        <taxon>Actinomycetota</taxon>
        <taxon>Actinomycetes</taxon>
        <taxon>Micrococcales</taxon>
        <taxon>Micrococcaceae</taxon>
        <taxon>Galactobacter</taxon>
    </lineage>
</organism>
<dbReference type="RefSeq" id="WP_121485784.1">
    <property type="nucleotide sequence ID" value="NZ_QQXL01000007.1"/>
</dbReference>
<sequence length="282" mass="28906">MTPTPSLSTPGSSLSRRGLLLGAGGGAALALSGCVATPGPGTKDAPGTQPASTPSSAADVVPPPDPNKAPLRLLVYGDSITRGGQSDLVVGKAPTTSWLGHLGSGMRWVGGAARNGATAAELTAMRVGTPTSDLSVYFFGTNDLLKKSSVPTMLKQIRTFQYSLPAETRPRAATLVAVGPMNGILTGARLLAWNQELFQAASDVGWGWIDPWPTLRLATSGDNYGKWARTDQRVDNLHPSAAGAADLGAGMTAAILRLAQTRKLPLPAMAAMAQPDDAAAVG</sequence>